<name>A0AAV6WAY3_9LAMI</name>
<reference evidence="1" key="1">
    <citation type="submission" date="2019-10" db="EMBL/GenBank/DDBJ databases">
        <authorList>
            <person name="Zhang R."/>
            <person name="Pan Y."/>
            <person name="Wang J."/>
            <person name="Ma R."/>
            <person name="Yu S."/>
        </authorList>
    </citation>
    <scope>NUCLEOTIDE SEQUENCE</scope>
    <source>
        <strain evidence="1">LA-IB0</strain>
        <tissue evidence="1">Leaf</tissue>
    </source>
</reference>
<gene>
    <name evidence="1" type="ORF">BUALT_Bualt19G0092100</name>
</gene>
<keyword evidence="2" id="KW-1185">Reference proteome</keyword>
<evidence type="ECO:0000313" key="2">
    <source>
        <dbReference type="Proteomes" id="UP000826271"/>
    </source>
</evidence>
<organism evidence="1 2">
    <name type="scientific">Buddleja alternifolia</name>
    <dbReference type="NCBI Taxonomy" id="168488"/>
    <lineage>
        <taxon>Eukaryota</taxon>
        <taxon>Viridiplantae</taxon>
        <taxon>Streptophyta</taxon>
        <taxon>Embryophyta</taxon>
        <taxon>Tracheophyta</taxon>
        <taxon>Spermatophyta</taxon>
        <taxon>Magnoliopsida</taxon>
        <taxon>eudicotyledons</taxon>
        <taxon>Gunneridae</taxon>
        <taxon>Pentapetalae</taxon>
        <taxon>asterids</taxon>
        <taxon>lamiids</taxon>
        <taxon>Lamiales</taxon>
        <taxon>Scrophulariaceae</taxon>
        <taxon>Buddlejeae</taxon>
        <taxon>Buddleja</taxon>
    </lineage>
</organism>
<accession>A0AAV6WAY3</accession>
<sequence length="88" mass="9904">MSRIYDNWERLVAAVLKKEEIRQLCLALSISSDSDHNSISDGDSVCLSWGNDYTIWQSPSFRCNIVDWQKGELLGKGTFGAVYEGISE</sequence>
<dbReference type="Proteomes" id="UP000826271">
    <property type="component" value="Unassembled WGS sequence"/>
</dbReference>
<proteinExistence type="predicted"/>
<protein>
    <submittedName>
        <fullName evidence="1">Uncharacterized protein</fullName>
    </submittedName>
</protein>
<comment type="caution">
    <text evidence="1">The sequence shown here is derived from an EMBL/GenBank/DDBJ whole genome shotgun (WGS) entry which is preliminary data.</text>
</comment>
<dbReference type="EMBL" id="WHWC01000019">
    <property type="protein sequence ID" value="KAG8364105.1"/>
    <property type="molecule type" value="Genomic_DNA"/>
</dbReference>
<evidence type="ECO:0000313" key="1">
    <source>
        <dbReference type="EMBL" id="KAG8364105.1"/>
    </source>
</evidence>
<dbReference type="AlphaFoldDB" id="A0AAV6WAY3"/>